<evidence type="ECO:0000256" key="1">
    <source>
        <dbReference type="SAM" id="Phobius"/>
    </source>
</evidence>
<proteinExistence type="predicted"/>
<gene>
    <name evidence="2" type="ORF">CEXT_335911</name>
</gene>
<dbReference type="AlphaFoldDB" id="A0AAV4TZ32"/>
<dbReference type="EMBL" id="BPLR01011983">
    <property type="protein sequence ID" value="GIY50477.1"/>
    <property type="molecule type" value="Genomic_DNA"/>
</dbReference>
<name>A0AAV4TZ32_CAEEX</name>
<reference evidence="2 3" key="1">
    <citation type="submission" date="2021-06" db="EMBL/GenBank/DDBJ databases">
        <title>Caerostris extrusa draft genome.</title>
        <authorList>
            <person name="Kono N."/>
            <person name="Arakawa K."/>
        </authorList>
    </citation>
    <scope>NUCLEOTIDE SEQUENCE [LARGE SCALE GENOMIC DNA]</scope>
</reference>
<evidence type="ECO:0000313" key="3">
    <source>
        <dbReference type="Proteomes" id="UP001054945"/>
    </source>
</evidence>
<organism evidence="2 3">
    <name type="scientific">Caerostris extrusa</name>
    <name type="common">Bark spider</name>
    <name type="synonym">Caerostris bankana</name>
    <dbReference type="NCBI Taxonomy" id="172846"/>
    <lineage>
        <taxon>Eukaryota</taxon>
        <taxon>Metazoa</taxon>
        <taxon>Ecdysozoa</taxon>
        <taxon>Arthropoda</taxon>
        <taxon>Chelicerata</taxon>
        <taxon>Arachnida</taxon>
        <taxon>Araneae</taxon>
        <taxon>Araneomorphae</taxon>
        <taxon>Entelegynae</taxon>
        <taxon>Araneoidea</taxon>
        <taxon>Araneidae</taxon>
        <taxon>Caerostris</taxon>
    </lineage>
</organism>
<dbReference type="Proteomes" id="UP001054945">
    <property type="component" value="Unassembled WGS sequence"/>
</dbReference>
<protein>
    <submittedName>
        <fullName evidence="2">Uncharacterized protein</fullName>
    </submittedName>
</protein>
<keyword evidence="1" id="KW-1133">Transmembrane helix</keyword>
<keyword evidence="3" id="KW-1185">Reference proteome</keyword>
<sequence length="156" mass="17654">MTRERESRGKTEPCREKRCPSPFSCLHPGMVIARVFRRGSILLQPEEWNLAQESMADIENHIRSLLGLLGKIIVFGIFWGLSDVYLFLRKGRRDEMAVNKCDFGTVIGCGSNFVCVGDCLVKLRFKLFVDVNPLASFCEAGELYCAEVIGRMEKTL</sequence>
<accession>A0AAV4TZ32</accession>
<evidence type="ECO:0000313" key="2">
    <source>
        <dbReference type="EMBL" id="GIY50477.1"/>
    </source>
</evidence>
<keyword evidence="1" id="KW-0472">Membrane</keyword>
<feature type="transmembrane region" description="Helical" evidence="1">
    <location>
        <begin position="65"/>
        <end position="88"/>
    </location>
</feature>
<comment type="caution">
    <text evidence="2">The sequence shown here is derived from an EMBL/GenBank/DDBJ whole genome shotgun (WGS) entry which is preliminary data.</text>
</comment>
<keyword evidence="1" id="KW-0812">Transmembrane</keyword>